<evidence type="ECO:0000313" key="3">
    <source>
        <dbReference type="Proteomes" id="UP000186040"/>
    </source>
</evidence>
<accession>A0A1Q9LTP2</accession>
<comment type="caution">
    <text evidence="2">The sequence shown here is derived from an EMBL/GenBank/DDBJ whole genome shotgun (WGS) entry which is preliminary data.</text>
</comment>
<feature type="region of interest" description="Disordered" evidence="1">
    <location>
        <begin position="144"/>
        <end position="172"/>
    </location>
</feature>
<protein>
    <submittedName>
        <fullName evidence="2">Uncharacterized protein</fullName>
    </submittedName>
</protein>
<name>A0A1Q9LTP2_9PSEU</name>
<dbReference type="Proteomes" id="UP000186040">
    <property type="component" value="Unassembled WGS sequence"/>
</dbReference>
<evidence type="ECO:0000313" key="2">
    <source>
        <dbReference type="EMBL" id="OLR95371.1"/>
    </source>
</evidence>
<dbReference type="AlphaFoldDB" id="A0A1Q9LTP2"/>
<dbReference type="RefSeq" id="WP_075972810.1">
    <property type="nucleotide sequence ID" value="NZ_MKQR01000002.1"/>
</dbReference>
<sequence length="302" mass="31872">MVDDLIKAAFEHEADRAPGTERIRAALAAPRRRSPARWLLPVAAAAVTAALVVGTQFTQSDPTPPVAATTTPVDLGRPAPQRVSVPLPARPAALPDGFVEVRRTVVTQFGDTAWIRYFERGDQGITVQGGSLPRTAVLRTPLSGDVYPGDDQGSVVYEDPASPEKPRVSVSGNVPDNVPLAQHLGDSLAPDLTAALTVPVEFGYLPLWFQDRGYATLTVEGSDCSASLAATAQAPGSTQPTTVTADLATTPPTTPDTTPAVVIPLSDGRTLRIRTSAPLDDLQEIADAVRVAPRPSCDWYGR</sequence>
<reference evidence="2 3" key="1">
    <citation type="submission" date="2016-10" db="EMBL/GenBank/DDBJ databases">
        <title>The Draft Genome Sequence of Actinokineospora bangkokensis 44EHWT reveals the biosynthetic pathway of antifungal compounds Thailandins with unusual extender unit butylmalonyl-CoA.</title>
        <authorList>
            <person name="Greule A."/>
            <person name="Intra B."/>
            <person name="Flemming S."/>
            <person name="Rommel M.G."/>
            <person name="Panbangred W."/>
            <person name="Bechthold A."/>
        </authorList>
    </citation>
    <scope>NUCLEOTIDE SEQUENCE [LARGE SCALE GENOMIC DNA]</scope>
    <source>
        <strain evidence="2 3">44EHW</strain>
    </source>
</reference>
<organism evidence="2 3">
    <name type="scientific">Actinokineospora bangkokensis</name>
    <dbReference type="NCBI Taxonomy" id="1193682"/>
    <lineage>
        <taxon>Bacteria</taxon>
        <taxon>Bacillati</taxon>
        <taxon>Actinomycetota</taxon>
        <taxon>Actinomycetes</taxon>
        <taxon>Pseudonocardiales</taxon>
        <taxon>Pseudonocardiaceae</taxon>
        <taxon>Actinokineospora</taxon>
    </lineage>
</organism>
<proteinExistence type="predicted"/>
<evidence type="ECO:0000256" key="1">
    <source>
        <dbReference type="SAM" id="MobiDB-lite"/>
    </source>
</evidence>
<gene>
    <name evidence="2" type="ORF">BJP25_06335</name>
</gene>
<dbReference type="EMBL" id="MKQR01000002">
    <property type="protein sequence ID" value="OLR95371.1"/>
    <property type="molecule type" value="Genomic_DNA"/>
</dbReference>
<dbReference type="STRING" id="1193682.BJP25_06335"/>
<feature type="region of interest" description="Disordered" evidence="1">
    <location>
        <begin position="58"/>
        <end position="79"/>
    </location>
</feature>
<keyword evidence="3" id="KW-1185">Reference proteome</keyword>